<proteinExistence type="predicted"/>
<reference evidence="1" key="1">
    <citation type="submission" date="2022-12" db="EMBL/GenBank/DDBJ databases">
        <authorList>
            <person name="Petersen C."/>
        </authorList>
    </citation>
    <scope>NUCLEOTIDE SEQUENCE</scope>
    <source>
        <strain evidence="1">IBT 16125</strain>
    </source>
</reference>
<evidence type="ECO:0000313" key="1">
    <source>
        <dbReference type="EMBL" id="KAJ5459664.1"/>
    </source>
</evidence>
<dbReference type="GeneID" id="81594842"/>
<accession>A0AAD6CBA4</accession>
<keyword evidence="2" id="KW-1185">Reference proteome</keyword>
<dbReference type="RefSeq" id="XP_056768706.1">
    <property type="nucleotide sequence ID" value="XM_056904599.1"/>
</dbReference>
<organism evidence="1 2">
    <name type="scientific">Penicillium daleae</name>
    <dbReference type="NCBI Taxonomy" id="63821"/>
    <lineage>
        <taxon>Eukaryota</taxon>
        <taxon>Fungi</taxon>
        <taxon>Dikarya</taxon>
        <taxon>Ascomycota</taxon>
        <taxon>Pezizomycotina</taxon>
        <taxon>Eurotiomycetes</taxon>
        <taxon>Eurotiomycetidae</taxon>
        <taxon>Eurotiales</taxon>
        <taxon>Aspergillaceae</taxon>
        <taxon>Penicillium</taxon>
    </lineage>
</organism>
<evidence type="ECO:0000313" key="2">
    <source>
        <dbReference type="Proteomes" id="UP001213681"/>
    </source>
</evidence>
<gene>
    <name evidence="1" type="ORF">N7458_001216</name>
</gene>
<dbReference type="EMBL" id="JAPVEA010000002">
    <property type="protein sequence ID" value="KAJ5459664.1"/>
    <property type="molecule type" value="Genomic_DNA"/>
</dbReference>
<protein>
    <submittedName>
        <fullName evidence="1">Uncharacterized protein</fullName>
    </submittedName>
</protein>
<sequence>MNHHNTPSTMGGQLDHHPTPLGNWLEDLFNKVFYQPNDGLCKKAMEEEMSPQLKICINGQHVSREGYDQVITETRRTYNISVQSSRELLASPDATDKGIGSVAHIQTFTLEDKKTGTQRTQTSLTISVIESSDGRKQLKELMEIILDR</sequence>
<dbReference type="Proteomes" id="UP001213681">
    <property type="component" value="Unassembled WGS sequence"/>
</dbReference>
<comment type="caution">
    <text evidence="1">The sequence shown here is derived from an EMBL/GenBank/DDBJ whole genome shotgun (WGS) entry which is preliminary data.</text>
</comment>
<reference evidence="1" key="2">
    <citation type="journal article" date="2023" name="IMA Fungus">
        <title>Comparative genomic study of the Penicillium genus elucidates a diverse pangenome and 15 lateral gene transfer events.</title>
        <authorList>
            <person name="Petersen C."/>
            <person name="Sorensen T."/>
            <person name="Nielsen M.R."/>
            <person name="Sondergaard T.E."/>
            <person name="Sorensen J.L."/>
            <person name="Fitzpatrick D.A."/>
            <person name="Frisvad J.C."/>
            <person name="Nielsen K.L."/>
        </authorList>
    </citation>
    <scope>NUCLEOTIDE SEQUENCE</scope>
    <source>
        <strain evidence="1">IBT 16125</strain>
    </source>
</reference>
<dbReference type="AlphaFoldDB" id="A0AAD6CBA4"/>
<name>A0AAD6CBA4_9EURO</name>